<dbReference type="Pfam" id="PF05347">
    <property type="entry name" value="Complex1_LYR"/>
    <property type="match status" value="1"/>
</dbReference>
<dbReference type="CDD" id="cd20266">
    <property type="entry name" value="Complex1_LYR_NDUFA6_LYRM6"/>
    <property type="match status" value="1"/>
</dbReference>
<dbReference type="SMART" id="SM00364">
    <property type="entry name" value="LRR_BAC"/>
    <property type="match status" value="4"/>
</dbReference>
<dbReference type="SUPFAM" id="SSF57850">
    <property type="entry name" value="RING/U-box"/>
    <property type="match status" value="1"/>
</dbReference>
<dbReference type="SUPFAM" id="SSF52058">
    <property type="entry name" value="L domain-like"/>
    <property type="match status" value="1"/>
</dbReference>
<dbReference type="InterPro" id="IPR045299">
    <property type="entry name" value="Complex1_LYR_NDUFA6_LYRM6"/>
</dbReference>
<dbReference type="PROSITE" id="PS50089">
    <property type="entry name" value="ZF_RING_2"/>
    <property type="match status" value="1"/>
</dbReference>
<evidence type="ECO:0000256" key="2">
    <source>
        <dbReference type="ARBA" id="ARBA00022737"/>
    </source>
</evidence>
<evidence type="ECO:0000256" key="3">
    <source>
        <dbReference type="ARBA" id="ARBA00022771"/>
    </source>
</evidence>
<dbReference type="SMART" id="SM00369">
    <property type="entry name" value="LRR_TYP"/>
    <property type="match status" value="3"/>
</dbReference>
<dbReference type="InterPro" id="IPR001841">
    <property type="entry name" value="Znf_RING"/>
</dbReference>
<protein>
    <recommendedName>
        <fullName evidence="5">RING-type domain-containing protein</fullName>
    </recommendedName>
</protein>
<keyword evidence="1" id="KW-0433">Leucine-rich repeat</keyword>
<proteinExistence type="predicted"/>
<evidence type="ECO:0000256" key="4">
    <source>
        <dbReference type="ARBA" id="ARBA00022833"/>
    </source>
</evidence>
<dbReference type="InterPro" id="IPR050216">
    <property type="entry name" value="LRR_domain-containing"/>
</dbReference>
<dbReference type="AlphaFoldDB" id="A0A7R8WP77"/>
<dbReference type="Pfam" id="PF13920">
    <property type="entry name" value="zf-C3HC4_3"/>
    <property type="match status" value="1"/>
</dbReference>
<name>A0A7R8WP77_9CRUS</name>
<keyword evidence="3" id="KW-0479">Metal-binding</keyword>
<evidence type="ECO:0000256" key="1">
    <source>
        <dbReference type="ARBA" id="ARBA00022614"/>
    </source>
</evidence>
<dbReference type="GO" id="GO:0005737">
    <property type="term" value="C:cytoplasm"/>
    <property type="evidence" value="ECO:0007669"/>
    <property type="project" value="TreeGrafter"/>
</dbReference>
<organism evidence="6">
    <name type="scientific">Cyprideis torosa</name>
    <dbReference type="NCBI Taxonomy" id="163714"/>
    <lineage>
        <taxon>Eukaryota</taxon>
        <taxon>Metazoa</taxon>
        <taxon>Ecdysozoa</taxon>
        <taxon>Arthropoda</taxon>
        <taxon>Crustacea</taxon>
        <taxon>Oligostraca</taxon>
        <taxon>Ostracoda</taxon>
        <taxon>Podocopa</taxon>
        <taxon>Podocopida</taxon>
        <taxon>Cytherocopina</taxon>
        <taxon>Cytheroidea</taxon>
        <taxon>Cytherideidae</taxon>
        <taxon>Cyprideis</taxon>
    </lineage>
</organism>
<dbReference type="InterPro" id="IPR008011">
    <property type="entry name" value="Complex1_LYR_dom"/>
</dbReference>
<feature type="domain" description="RING-type" evidence="5">
    <location>
        <begin position="741"/>
        <end position="776"/>
    </location>
</feature>
<dbReference type="Gene3D" id="3.80.10.10">
    <property type="entry name" value="Ribonuclease Inhibitor"/>
    <property type="match status" value="1"/>
</dbReference>
<gene>
    <name evidence="6" type="ORF">CTOB1V02_LOCUS10400</name>
</gene>
<dbReference type="OrthoDB" id="14535at2759"/>
<dbReference type="EMBL" id="OB664807">
    <property type="protein sequence ID" value="CAD7232565.1"/>
    <property type="molecule type" value="Genomic_DNA"/>
</dbReference>
<reference evidence="6" key="1">
    <citation type="submission" date="2020-11" db="EMBL/GenBank/DDBJ databases">
        <authorList>
            <person name="Tran Van P."/>
        </authorList>
    </citation>
    <scope>NUCLEOTIDE SEQUENCE</scope>
</reference>
<dbReference type="Gene3D" id="3.30.40.10">
    <property type="entry name" value="Zinc/RING finger domain, C3HC4 (zinc finger)"/>
    <property type="match status" value="1"/>
</dbReference>
<evidence type="ECO:0000313" key="6">
    <source>
        <dbReference type="EMBL" id="CAD7232565.1"/>
    </source>
</evidence>
<evidence type="ECO:0000259" key="5">
    <source>
        <dbReference type="PROSITE" id="PS50089"/>
    </source>
</evidence>
<dbReference type="PANTHER" id="PTHR48051:SF47">
    <property type="entry name" value="LEUCINE RICH REPEAT AND STERILE ALPHA MOTIF CONTAINING 1"/>
    <property type="match status" value="1"/>
</dbReference>
<dbReference type="InterPro" id="IPR032675">
    <property type="entry name" value="LRR_dom_sf"/>
</dbReference>
<dbReference type="InterPro" id="IPR013083">
    <property type="entry name" value="Znf_RING/FYVE/PHD"/>
</dbReference>
<dbReference type="GO" id="GO:0008270">
    <property type="term" value="F:zinc ion binding"/>
    <property type="evidence" value="ECO:0007669"/>
    <property type="project" value="UniProtKB-KW"/>
</dbReference>
<keyword evidence="3" id="KW-0863">Zinc-finger</keyword>
<dbReference type="PANTHER" id="PTHR48051">
    <property type="match status" value="1"/>
</dbReference>
<keyword evidence="2" id="KW-0677">Repeat</keyword>
<sequence>MAMAGKGMRVVQSATREVKPLLSIDRTEARQRVIALYKAWYRQIPYIDLHYQIPRSQQEMKKKLREEFDKNKHITDIRIIDMMAIKGQMELVEVVKHWKQRGCKTLRLEGILSFGFCFIFVKIGNCLSSEMPLLGHPPNREDKKARLERKMCLAKDSPESVFDLSDCELGVVPHGIFSLIRVFQKDSLLLQNNLLSSLSGGGSLSDLSALVILDISCNRFSSLPPDLAALKSLRVLKVGQNRLKSLPQSLPPRLQVLSVPQNQMKTLPTNMPVSLREIDVSQNLLQILPQSLACCTNLRVVNLQGNPGLPQELVALDSAADIRRYLCQKHYLEFSEDTDVTDGPSGSDVKKDMMELAASKEYTSLTKTLEAYEAQREAKRKGMIMLEKQLAETKEGEAKLRSDSLLMSKQLLEKMAQDQERLDQEVRALQKQREDERQKLVHSLVDLEEHSNELITSLLAVTKSNRNVEGILESLSSERVRLEEYQRLRREDVLSQMAKEMEDALGKEEVRREQLALREAIVRRAMESSSASEEQVKKVLSSKSAAASQLVESVLADEATQKELLKTLVLQRDHQATDIAQQMALVAEELAALTAAEVQQRDLRVKVQKEALEEKREMLTQILATLMAQRAQRESEVMQRLQELQEQRREEERDFWLVQFQRLMDRKPDFVTMDEYRREENRAQKKVEALASVAPSAPPIDEEAPSAPPLVEPVTVASGGPPEPSAPPLDSVVTAHVEGECVVCLAERCAVVFLPCGHVCTCAKCSPQVDACPLCRGAISSRILLCGGDG</sequence>
<keyword evidence="4" id="KW-0862">Zinc</keyword>
<dbReference type="CDD" id="cd16515">
    <property type="entry name" value="RING-HC_LRSAM1"/>
    <property type="match status" value="1"/>
</dbReference>
<accession>A0A7R8WP77</accession>
<dbReference type="GO" id="GO:0045271">
    <property type="term" value="C:respiratory chain complex I"/>
    <property type="evidence" value="ECO:0007669"/>
    <property type="project" value="InterPro"/>
</dbReference>
<dbReference type="InterPro" id="IPR003591">
    <property type="entry name" value="Leu-rich_rpt_typical-subtyp"/>
</dbReference>